<accession>A0A7W9ZCI0</accession>
<keyword evidence="2" id="KW-0175">Coiled coil</keyword>
<dbReference type="EMBL" id="JACIIX010000001">
    <property type="protein sequence ID" value="MBB6208730.1"/>
    <property type="molecule type" value="Genomic_DNA"/>
</dbReference>
<evidence type="ECO:0000259" key="4">
    <source>
        <dbReference type="PROSITE" id="PS50885"/>
    </source>
</evidence>
<comment type="caution">
    <text evidence="5">The sequence shown here is derived from an EMBL/GenBank/DDBJ whole genome shotgun (WGS) entry which is preliminary data.</text>
</comment>
<protein>
    <submittedName>
        <fullName evidence="5">Serine phosphatase RsbU (Regulator of sigma subunit)</fullName>
    </submittedName>
</protein>
<feature type="domain" description="HAMP" evidence="4">
    <location>
        <begin position="341"/>
        <end position="393"/>
    </location>
</feature>
<dbReference type="InterPro" id="IPR036457">
    <property type="entry name" value="PPM-type-like_dom_sf"/>
</dbReference>
<dbReference type="SMART" id="SM00304">
    <property type="entry name" value="HAMP"/>
    <property type="match status" value="1"/>
</dbReference>
<dbReference type="SUPFAM" id="SSF158472">
    <property type="entry name" value="HAMP domain-like"/>
    <property type="match status" value="1"/>
</dbReference>
<keyword evidence="3" id="KW-0472">Membrane</keyword>
<reference evidence="5 6" key="1">
    <citation type="submission" date="2020-08" db="EMBL/GenBank/DDBJ databases">
        <title>Genomic Encyclopedia of Type Strains, Phase IV (KMG-IV): sequencing the most valuable type-strain genomes for metagenomic binning, comparative biology and taxonomic classification.</title>
        <authorList>
            <person name="Goeker M."/>
        </authorList>
    </citation>
    <scope>NUCLEOTIDE SEQUENCE [LARGE SCALE GENOMIC DNA]</scope>
    <source>
        <strain evidence="5 6">DSM 11590</strain>
    </source>
</reference>
<sequence length="675" mass="73157">MATFGLRAKSLLLMGLVSLLVLLVAMTASWQIIGGVQSFFVEQYAQTTTALARERLVAPVSRQLALARRFATLTSTRAWLADESDPEKARRFFTEARTYSQSFEDHLYFVGSAATLNYYLNDAFSPETSQARYRMRSGNPANDWFFTSMAGRASYNINVDTDPAVKGVKVWFNTVVTDSDDPASARRIGVAGTGIDLTGLLQDYMTSLGPGILPMAINRGGAIQMHPDWSRVASNSTAGGLEDRTTNLLASLSPADADALRAAMVRTTALDKSIELLPVTLDGTPRLLAVTYLEEIHWYVINAFDPTAVRPARVQTLIIGAVVTAVLLLAAVLGIGLVVSRMVLRPLQQLQRGVQAVAQGRYDMPLPENRRDEFGDLSRMFRFMAQEVQRTTQTLEQRVEERTRDLAEANRVMTVAQRQINDSLDYAQLIQRGLLAKDTVWTDPGTDIGWLWLPKDVVGGDFHFCRRSGDTLVIGVFDCAGHGVPGALMTMRTHAALEQALAAAAPGDPAGVLTRLDALLRNNALAGPDGDGRFVATGVDAGLLMVDTARRSAVFSGARIDLYCRPPGDVTRAGAVTCITGSRRCLGDGKPGTYSNAELPLLPGQTLYMVTDGVLDQSGGAEGFGFGRHRLLDLILSHGTAAAAAQIQALDAALTLYRADRPQRDDMTALCLRLK</sequence>
<gene>
    <name evidence="5" type="ORF">FHS48_000111</name>
</gene>
<dbReference type="CDD" id="cd06225">
    <property type="entry name" value="HAMP"/>
    <property type="match status" value="1"/>
</dbReference>
<keyword evidence="6" id="KW-1185">Reference proteome</keyword>
<feature type="coiled-coil region" evidence="2">
    <location>
        <begin position="385"/>
        <end position="412"/>
    </location>
</feature>
<dbReference type="SMART" id="SM00331">
    <property type="entry name" value="PP2C_SIG"/>
    <property type="match status" value="1"/>
</dbReference>
<dbReference type="GO" id="GO:0016020">
    <property type="term" value="C:membrane"/>
    <property type="evidence" value="ECO:0007669"/>
    <property type="project" value="InterPro"/>
</dbReference>
<organism evidence="5 6">
    <name type="scientific">Novispirillum itersonii</name>
    <name type="common">Aquaspirillum itersonii</name>
    <dbReference type="NCBI Taxonomy" id="189"/>
    <lineage>
        <taxon>Bacteria</taxon>
        <taxon>Pseudomonadati</taxon>
        <taxon>Pseudomonadota</taxon>
        <taxon>Alphaproteobacteria</taxon>
        <taxon>Rhodospirillales</taxon>
        <taxon>Novispirillaceae</taxon>
        <taxon>Novispirillum</taxon>
    </lineage>
</organism>
<evidence type="ECO:0000256" key="3">
    <source>
        <dbReference type="SAM" id="Phobius"/>
    </source>
</evidence>
<proteinExistence type="predicted"/>
<dbReference type="Pfam" id="PF07228">
    <property type="entry name" value="SpoIIE"/>
    <property type="match status" value="1"/>
</dbReference>
<evidence type="ECO:0000256" key="2">
    <source>
        <dbReference type="SAM" id="Coils"/>
    </source>
</evidence>
<feature type="transmembrane region" description="Helical" evidence="3">
    <location>
        <begin position="317"/>
        <end position="339"/>
    </location>
</feature>
<dbReference type="SUPFAM" id="SSF81606">
    <property type="entry name" value="PP2C-like"/>
    <property type="match status" value="1"/>
</dbReference>
<dbReference type="GO" id="GO:0007165">
    <property type="term" value="P:signal transduction"/>
    <property type="evidence" value="ECO:0007669"/>
    <property type="project" value="InterPro"/>
</dbReference>
<dbReference type="RefSeq" id="WP_184260002.1">
    <property type="nucleotide sequence ID" value="NZ_JACIIX010000001.1"/>
</dbReference>
<dbReference type="Proteomes" id="UP000544872">
    <property type="component" value="Unassembled WGS sequence"/>
</dbReference>
<keyword evidence="3" id="KW-1133">Transmembrane helix</keyword>
<dbReference type="PANTHER" id="PTHR43156:SF9">
    <property type="entry name" value="HAMP DOMAIN-CONTAINING PROTEIN"/>
    <property type="match status" value="1"/>
</dbReference>
<dbReference type="InterPro" id="IPR052016">
    <property type="entry name" value="Bact_Sigma-Reg"/>
</dbReference>
<keyword evidence="3" id="KW-0812">Transmembrane</keyword>
<dbReference type="InterPro" id="IPR001932">
    <property type="entry name" value="PPM-type_phosphatase-like_dom"/>
</dbReference>
<evidence type="ECO:0000313" key="6">
    <source>
        <dbReference type="Proteomes" id="UP000544872"/>
    </source>
</evidence>
<dbReference type="NCBIfam" id="NF038263">
    <property type="entry name" value="prot_phos_SiaA"/>
    <property type="match status" value="1"/>
</dbReference>
<keyword evidence="1" id="KW-0378">Hydrolase</keyword>
<dbReference type="Pfam" id="PF00672">
    <property type="entry name" value="HAMP"/>
    <property type="match status" value="1"/>
</dbReference>
<name>A0A7W9ZCI0_NOVIT</name>
<dbReference type="Gene3D" id="6.10.340.10">
    <property type="match status" value="1"/>
</dbReference>
<dbReference type="GO" id="GO:0016791">
    <property type="term" value="F:phosphatase activity"/>
    <property type="evidence" value="ECO:0007669"/>
    <property type="project" value="TreeGrafter"/>
</dbReference>
<dbReference type="InterPro" id="IPR003660">
    <property type="entry name" value="HAMP_dom"/>
</dbReference>
<evidence type="ECO:0000313" key="5">
    <source>
        <dbReference type="EMBL" id="MBB6208730.1"/>
    </source>
</evidence>
<dbReference type="PANTHER" id="PTHR43156">
    <property type="entry name" value="STAGE II SPORULATION PROTEIN E-RELATED"/>
    <property type="match status" value="1"/>
</dbReference>
<evidence type="ECO:0000256" key="1">
    <source>
        <dbReference type="ARBA" id="ARBA00022801"/>
    </source>
</evidence>
<dbReference type="AlphaFoldDB" id="A0A7W9ZCI0"/>
<dbReference type="PROSITE" id="PS50885">
    <property type="entry name" value="HAMP"/>
    <property type="match status" value="1"/>
</dbReference>
<dbReference type="Gene3D" id="3.60.40.10">
    <property type="entry name" value="PPM-type phosphatase domain"/>
    <property type="match status" value="1"/>
</dbReference>